<evidence type="ECO:0000259" key="1">
    <source>
        <dbReference type="PROSITE" id="PS50994"/>
    </source>
</evidence>
<dbReference type="InterPro" id="IPR001584">
    <property type="entry name" value="Integrase_cat-core"/>
</dbReference>
<dbReference type="InterPro" id="IPR012337">
    <property type="entry name" value="RNaseH-like_sf"/>
</dbReference>
<dbReference type="AlphaFoldDB" id="A0A8B8AG12"/>
<dbReference type="SUPFAM" id="SSF53098">
    <property type="entry name" value="Ribonuclease H-like"/>
    <property type="match status" value="1"/>
</dbReference>
<dbReference type="Proteomes" id="UP000694844">
    <property type="component" value="Chromosome 6"/>
</dbReference>
<keyword evidence="2" id="KW-1185">Reference proteome</keyword>
<dbReference type="InterPro" id="IPR036397">
    <property type="entry name" value="RNaseH_sf"/>
</dbReference>
<protein>
    <submittedName>
        <fullName evidence="3">Uncharacterized protein LOC111101945</fullName>
    </submittedName>
</protein>
<proteinExistence type="predicted"/>
<sequence>MVERFNRTLEAMLSSVVNKNHTDWDEQLPYLMMAYRSAEHDTTGYSPNYLMLGREATTPLDLVYEMNVQRKPIPRSKWVWQLQETMEEAHRIVRDNTQGEMMRQKRYHDRKLQWQRFSPGDSVYVYFPRKRMGTSPKLTSFWQGPFEVLQKCSDYTYLVSCGFKGSSQVIHVDRMRLVKPQLLAGEGTFKGLEPPQSDEFDTQNYSVAIQKDEIEDDKIVEENYPRLVRNRRAPAYLSDYVVDMYD</sequence>
<accession>A0A8B8AG12</accession>
<dbReference type="PROSITE" id="PS50994">
    <property type="entry name" value="INTEGRASE"/>
    <property type="match status" value="1"/>
</dbReference>
<dbReference type="GO" id="GO:0003676">
    <property type="term" value="F:nucleic acid binding"/>
    <property type="evidence" value="ECO:0007669"/>
    <property type="project" value="InterPro"/>
</dbReference>
<dbReference type="RefSeq" id="XP_022290306.1">
    <property type="nucleotide sequence ID" value="XM_022434598.1"/>
</dbReference>
<evidence type="ECO:0000313" key="3">
    <source>
        <dbReference type="RefSeq" id="XP_022290306.1"/>
    </source>
</evidence>
<dbReference type="OrthoDB" id="7701233at2759"/>
<dbReference type="Pfam" id="PF22938">
    <property type="entry name" value="Integrase_p58_C"/>
    <property type="match status" value="1"/>
</dbReference>
<dbReference type="InterPro" id="IPR050951">
    <property type="entry name" value="Retrovirus_Pol_polyprotein"/>
</dbReference>
<reference evidence="3" key="1">
    <citation type="submission" date="2025-08" db="UniProtKB">
        <authorList>
            <consortium name="RefSeq"/>
        </authorList>
    </citation>
    <scope>IDENTIFICATION</scope>
    <source>
        <tissue evidence="3">Whole sample</tissue>
    </source>
</reference>
<dbReference type="GO" id="GO:0015074">
    <property type="term" value="P:DNA integration"/>
    <property type="evidence" value="ECO:0007669"/>
    <property type="project" value="InterPro"/>
</dbReference>
<feature type="domain" description="Integrase catalytic" evidence="1">
    <location>
        <begin position="1"/>
        <end position="55"/>
    </location>
</feature>
<dbReference type="PANTHER" id="PTHR37984:SF15">
    <property type="entry name" value="INTEGRASE CATALYTIC DOMAIN-CONTAINING PROTEIN"/>
    <property type="match status" value="1"/>
</dbReference>
<dbReference type="PANTHER" id="PTHR37984">
    <property type="entry name" value="PROTEIN CBG26694"/>
    <property type="match status" value="1"/>
</dbReference>
<dbReference type="Gene3D" id="3.30.420.10">
    <property type="entry name" value="Ribonuclease H-like superfamily/Ribonuclease H"/>
    <property type="match status" value="1"/>
</dbReference>
<evidence type="ECO:0000313" key="2">
    <source>
        <dbReference type="Proteomes" id="UP000694844"/>
    </source>
</evidence>
<dbReference type="InterPro" id="IPR054465">
    <property type="entry name" value="Integrase_p58-like_C"/>
</dbReference>
<gene>
    <name evidence="3" type="primary">LOC111101945</name>
</gene>
<dbReference type="KEGG" id="cvn:111101945"/>
<organism evidence="2 3">
    <name type="scientific">Crassostrea virginica</name>
    <name type="common">Eastern oyster</name>
    <dbReference type="NCBI Taxonomy" id="6565"/>
    <lineage>
        <taxon>Eukaryota</taxon>
        <taxon>Metazoa</taxon>
        <taxon>Spiralia</taxon>
        <taxon>Lophotrochozoa</taxon>
        <taxon>Mollusca</taxon>
        <taxon>Bivalvia</taxon>
        <taxon>Autobranchia</taxon>
        <taxon>Pteriomorphia</taxon>
        <taxon>Ostreida</taxon>
        <taxon>Ostreoidea</taxon>
        <taxon>Ostreidae</taxon>
        <taxon>Crassostrea</taxon>
    </lineage>
</organism>
<name>A0A8B8AG12_CRAVI</name>
<dbReference type="GeneID" id="111101945"/>